<keyword evidence="14" id="KW-0496">Mitochondrion</keyword>
<dbReference type="GO" id="GO:0034045">
    <property type="term" value="C:phagophore assembly site membrane"/>
    <property type="evidence" value="ECO:0007669"/>
    <property type="project" value="UniProtKB-SubCell"/>
</dbReference>
<evidence type="ECO:0000256" key="12">
    <source>
        <dbReference type="ARBA" id="ARBA00023006"/>
    </source>
</evidence>
<feature type="transmembrane region" description="Helical" evidence="18">
    <location>
        <begin position="206"/>
        <end position="226"/>
    </location>
</feature>
<dbReference type="GO" id="GO:0015031">
    <property type="term" value="P:protein transport"/>
    <property type="evidence" value="ECO:0007669"/>
    <property type="project" value="UniProtKB-KW"/>
</dbReference>
<name>A0A1D1XTM5_9ARAE</name>
<dbReference type="AlphaFoldDB" id="A0A1D1XTM5"/>
<keyword evidence="7" id="KW-0813">Transport</keyword>
<accession>A0A1D1XTM5</accession>
<feature type="non-terminal residue" evidence="21">
    <location>
        <position position="1"/>
    </location>
</feature>
<dbReference type="PANTHER" id="PTHR15071:SF13">
    <property type="entry name" value="AUTOPHAGY-RELATED PROTEIN 27"/>
    <property type="match status" value="1"/>
</dbReference>
<evidence type="ECO:0000259" key="20">
    <source>
        <dbReference type="PROSITE" id="PS51914"/>
    </source>
</evidence>
<comment type="similarity">
    <text evidence="5">Belongs to the ATG27 family.</text>
</comment>
<keyword evidence="10" id="KW-0653">Protein transport</keyword>
<gene>
    <name evidence="21" type="primary">ATG27_2</name>
    <name evidence="21" type="ORF">g.19754</name>
</gene>
<keyword evidence="9 19" id="KW-0732">Signal</keyword>
<dbReference type="GO" id="GO:0006914">
    <property type="term" value="P:autophagy"/>
    <property type="evidence" value="ECO:0007669"/>
    <property type="project" value="UniProtKB-KW"/>
</dbReference>
<keyword evidence="17" id="KW-0968">Cytoplasmic vesicle</keyword>
<dbReference type="EMBL" id="GDJX01022213">
    <property type="protein sequence ID" value="JAT45723.1"/>
    <property type="molecule type" value="Transcribed_RNA"/>
</dbReference>
<keyword evidence="13" id="KW-0333">Golgi apparatus</keyword>
<dbReference type="GO" id="GO:0031966">
    <property type="term" value="C:mitochondrial membrane"/>
    <property type="evidence" value="ECO:0007669"/>
    <property type="project" value="UniProtKB-SubCell"/>
</dbReference>
<keyword evidence="15 18" id="KW-0472">Membrane</keyword>
<keyword evidence="12" id="KW-0072">Autophagy</keyword>
<protein>
    <recommendedName>
        <fullName evidence="6">Autophagy-related protein 27</fullName>
    </recommendedName>
</protein>
<dbReference type="SUPFAM" id="SSF50911">
    <property type="entry name" value="Mannose 6-phosphate receptor domain"/>
    <property type="match status" value="1"/>
</dbReference>
<evidence type="ECO:0000256" key="11">
    <source>
        <dbReference type="ARBA" id="ARBA00022989"/>
    </source>
</evidence>
<feature type="domain" description="MRH" evidence="20">
    <location>
        <begin position="27"/>
        <end position="191"/>
    </location>
</feature>
<evidence type="ECO:0000256" key="19">
    <source>
        <dbReference type="SAM" id="SignalP"/>
    </source>
</evidence>
<evidence type="ECO:0000256" key="14">
    <source>
        <dbReference type="ARBA" id="ARBA00023128"/>
    </source>
</evidence>
<sequence>LQTTMWKFTSLFLFVILAFGQTSLANYNCSNIEVDNMKFDLSILNKTEIVNITETTPPTIMETQYFINPCAPLIYDKEQKGHCEDDIYICQIITNFLKDSDDKTKDPRVISIRPVASGIDSSITLGPVLNNDNTQQRNLSIILGGGSYNNEKQQANITFICSDSDNSNIKIINYEKNTLSIEWETKAACGERIPEEDKGMGGFTKFILFLIFIGLCYFGIGAAYNYHVYKAHGWDLLPHLDFWRDFPYLISDFSKYLVNFVRTGRGGYTRV</sequence>
<reference evidence="21" key="1">
    <citation type="submission" date="2015-07" db="EMBL/GenBank/DDBJ databases">
        <title>Transcriptome Assembly of Anthurium amnicola.</title>
        <authorList>
            <person name="Suzuki J."/>
        </authorList>
    </citation>
    <scope>NUCLEOTIDE SEQUENCE</scope>
</reference>
<evidence type="ECO:0000256" key="9">
    <source>
        <dbReference type="ARBA" id="ARBA00022729"/>
    </source>
</evidence>
<dbReference type="Pfam" id="PF09451">
    <property type="entry name" value="ATG27"/>
    <property type="match status" value="1"/>
</dbReference>
<organism evidence="21">
    <name type="scientific">Anthurium amnicola</name>
    <dbReference type="NCBI Taxonomy" id="1678845"/>
    <lineage>
        <taxon>Eukaryota</taxon>
        <taxon>Viridiplantae</taxon>
        <taxon>Streptophyta</taxon>
        <taxon>Embryophyta</taxon>
        <taxon>Tracheophyta</taxon>
        <taxon>Spermatophyta</taxon>
        <taxon>Magnoliopsida</taxon>
        <taxon>Liliopsida</taxon>
        <taxon>Araceae</taxon>
        <taxon>Pothoideae</taxon>
        <taxon>Potheae</taxon>
        <taxon>Anthurium</taxon>
    </lineage>
</organism>
<evidence type="ECO:0000256" key="4">
    <source>
        <dbReference type="ARBA" id="ARBA00004472"/>
    </source>
</evidence>
<dbReference type="GO" id="GO:0030659">
    <property type="term" value="C:cytoplasmic vesicle membrane"/>
    <property type="evidence" value="ECO:0007669"/>
    <property type="project" value="UniProtKB-SubCell"/>
</dbReference>
<keyword evidence="11 18" id="KW-1133">Transmembrane helix</keyword>
<dbReference type="InterPro" id="IPR009011">
    <property type="entry name" value="Man6P_isomerase_rcpt-bd_dom_sf"/>
</dbReference>
<proteinExistence type="inferred from homology"/>
<dbReference type="Gene3D" id="2.70.130.10">
    <property type="entry name" value="Mannose-6-phosphate receptor binding domain"/>
    <property type="match status" value="1"/>
</dbReference>
<evidence type="ECO:0000256" key="17">
    <source>
        <dbReference type="ARBA" id="ARBA00023329"/>
    </source>
</evidence>
<evidence type="ECO:0000256" key="8">
    <source>
        <dbReference type="ARBA" id="ARBA00022692"/>
    </source>
</evidence>
<keyword evidence="8 18" id="KW-0812">Transmembrane</keyword>
<evidence type="ECO:0000256" key="16">
    <source>
        <dbReference type="ARBA" id="ARBA00023157"/>
    </source>
</evidence>
<evidence type="ECO:0000256" key="6">
    <source>
        <dbReference type="ARBA" id="ARBA00013776"/>
    </source>
</evidence>
<evidence type="ECO:0000256" key="7">
    <source>
        <dbReference type="ARBA" id="ARBA00022448"/>
    </source>
</evidence>
<evidence type="ECO:0000313" key="21">
    <source>
        <dbReference type="EMBL" id="JAT45723.1"/>
    </source>
</evidence>
<keyword evidence="16" id="KW-1015">Disulfide bond</keyword>
<feature type="signal peptide" evidence="19">
    <location>
        <begin position="1"/>
        <end position="25"/>
    </location>
</feature>
<evidence type="ECO:0000256" key="10">
    <source>
        <dbReference type="ARBA" id="ARBA00022927"/>
    </source>
</evidence>
<evidence type="ECO:0000256" key="3">
    <source>
        <dbReference type="ARBA" id="ARBA00004394"/>
    </source>
</evidence>
<comment type="subcellular location">
    <subcellularLocation>
        <location evidence="2">Cytoplasmic vesicle membrane</location>
        <topology evidence="2">Single-pass type I membrane protein</topology>
    </subcellularLocation>
    <subcellularLocation>
        <location evidence="3">Golgi apparatus membrane</location>
    </subcellularLocation>
    <subcellularLocation>
        <location evidence="1">Mitochondrion membrane</location>
        <topology evidence="1">Single-pass membrane protein</topology>
    </subcellularLocation>
    <subcellularLocation>
        <location evidence="4">Preautophagosomal structure membrane</location>
        <topology evidence="4">Single-pass type I membrane protein</topology>
    </subcellularLocation>
</comment>
<evidence type="ECO:0000256" key="2">
    <source>
        <dbReference type="ARBA" id="ARBA00004358"/>
    </source>
</evidence>
<dbReference type="InterPro" id="IPR018939">
    <property type="entry name" value="Autophagy-rel_prot_27"/>
</dbReference>
<dbReference type="PANTHER" id="PTHR15071">
    <property type="entry name" value="MANNOSE-6-PHOSPHATE RECEPTOR FAMILY MEMBER"/>
    <property type="match status" value="1"/>
</dbReference>
<dbReference type="InterPro" id="IPR044865">
    <property type="entry name" value="MRH_dom"/>
</dbReference>
<evidence type="ECO:0000256" key="18">
    <source>
        <dbReference type="SAM" id="Phobius"/>
    </source>
</evidence>
<feature type="chain" id="PRO_5008899723" description="Autophagy-related protein 27" evidence="19">
    <location>
        <begin position="26"/>
        <end position="271"/>
    </location>
</feature>
<evidence type="ECO:0000256" key="13">
    <source>
        <dbReference type="ARBA" id="ARBA00023034"/>
    </source>
</evidence>
<dbReference type="GO" id="GO:0000139">
    <property type="term" value="C:Golgi membrane"/>
    <property type="evidence" value="ECO:0007669"/>
    <property type="project" value="UniProtKB-SubCell"/>
</dbReference>
<dbReference type="PROSITE" id="PS51914">
    <property type="entry name" value="MRH"/>
    <property type="match status" value="1"/>
</dbReference>
<evidence type="ECO:0000256" key="1">
    <source>
        <dbReference type="ARBA" id="ARBA00004304"/>
    </source>
</evidence>
<evidence type="ECO:0000256" key="15">
    <source>
        <dbReference type="ARBA" id="ARBA00023136"/>
    </source>
</evidence>
<evidence type="ECO:0000256" key="5">
    <source>
        <dbReference type="ARBA" id="ARBA00005363"/>
    </source>
</evidence>